<dbReference type="InterPro" id="IPR012340">
    <property type="entry name" value="NA-bd_OB-fold"/>
</dbReference>
<dbReference type="GO" id="GO:0008233">
    <property type="term" value="F:peptidase activity"/>
    <property type="evidence" value="ECO:0007669"/>
    <property type="project" value="UniProtKB-KW"/>
</dbReference>
<evidence type="ECO:0000256" key="3">
    <source>
        <dbReference type="ARBA" id="ARBA00022989"/>
    </source>
</evidence>
<keyword evidence="7" id="KW-0645">Protease</keyword>
<dbReference type="InterPro" id="IPR002810">
    <property type="entry name" value="NfeD-like_C"/>
</dbReference>
<dbReference type="STRING" id="1650663.GCA_001486665_01720"/>
<dbReference type="GO" id="GO:0005886">
    <property type="term" value="C:plasma membrane"/>
    <property type="evidence" value="ECO:0007669"/>
    <property type="project" value="TreeGrafter"/>
</dbReference>
<name>A0A4R1R8H5_9FIRM</name>
<dbReference type="AlphaFoldDB" id="A0A4R1R8H5"/>
<dbReference type="Pfam" id="PF01957">
    <property type="entry name" value="NfeD"/>
    <property type="match status" value="1"/>
</dbReference>
<evidence type="ECO:0000256" key="5">
    <source>
        <dbReference type="SAM" id="Phobius"/>
    </source>
</evidence>
<keyword evidence="7" id="KW-0378">Hydrolase</keyword>
<dbReference type="EMBL" id="SLUM01000001">
    <property type="protein sequence ID" value="TCL61662.1"/>
    <property type="molecule type" value="Genomic_DNA"/>
</dbReference>
<feature type="transmembrane region" description="Helical" evidence="5">
    <location>
        <begin position="55"/>
        <end position="75"/>
    </location>
</feature>
<evidence type="ECO:0000256" key="1">
    <source>
        <dbReference type="ARBA" id="ARBA00004141"/>
    </source>
</evidence>
<dbReference type="GeneID" id="97379810"/>
<proteinExistence type="predicted"/>
<evidence type="ECO:0000313" key="7">
    <source>
        <dbReference type="EMBL" id="TCL61662.1"/>
    </source>
</evidence>
<dbReference type="InterPro" id="IPR052165">
    <property type="entry name" value="Membrane_assoc_protease"/>
</dbReference>
<dbReference type="RefSeq" id="WP_058964134.1">
    <property type="nucleotide sequence ID" value="NZ_CABKVM010000016.1"/>
</dbReference>
<dbReference type="Proteomes" id="UP000295184">
    <property type="component" value="Unassembled WGS sequence"/>
</dbReference>
<dbReference type="PANTHER" id="PTHR33507:SF3">
    <property type="entry name" value="INNER MEMBRANE PROTEIN YBBJ"/>
    <property type="match status" value="1"/>
</dbReference>
<comment type="subcellular location">
    <subcellularLocation>
        <location evidence="1">Membrane</location>
        <topology evidence="1">Multi-pass membrane protein</topology>
    </subcellularLocation>
</comment>
<dbReference type="Gene3D" id="2.40.50.140">
    <property type="entry name" value="Nucleic acid-binding proteins"/>
    <property type="match status" value="1"/>
</dbReference>
<feature type="transmembrane region" description="Helical" evidence="5">
    <location>
        <begin position="31"/>
        <end position="49"/>
    </location>
</feature>
<evidence type="ECO:0000256" key="4">
    <source>
        <dbReference type="ARBA" id="ARBA00023136"/>
    </source>
</evidence>
<dbReference type="OrthoDB" id="5054at2"/>
<feature type="transmembrane region" description="Helical" evidence="5">
    <location>
        <begin position="6"/>
        <end position="24"/>
    </location>
</feature>
<dbReference type="SUPFAM" id="SSF141322">
    <property type="entry name" value="NfeD domain-like"/>
    <property type="match status" value="1"/>
</dbReference>
<dbReference type="PANTHER" id="PTHR33507">
    <property type="entry name" value="INNER MEMBRANE PROTEIN YBBJ"/>
    <property type="match status" value="1"/>
</dbReference>
<evidence type="ECO:0000256" key="2">
    <source>
        <dbReference type="ARBA" id="ARBA00022692"/>
    </source>
</evidence>
<keyword evidence="2 5" id="KW-0812">Transmembrane</keyword>
<accession>A0A4R1R8H5</accession>
<keyword evidence="3 5" id="KW-1133">Transmembrane helix</keyword>
<reference evidence="7 8" key="1">
    <citation type="submission" date="2019-03" db="EMBL/GenBank/DDBJ databases">
        <title>Genomic Encyclopedia of Type Strains, Phase IV (KMG-IV): sequencing the most valuable type-strain genomes for metagenomic binning, comparative biology and taxonomic classification.</title>
        <authorList>
            <person name="Goeker M."/>
        </authorList>
    </citation>
    <scope>NUCLEOTIDE SEQUENCE [LARGE SCALE GENOMIC DNA]</scope>
    <source>
        <strain evidence="7 8">DSM 100451</strain>
    </source>
</reference>
<organism evidence="7 8">
    <name type="scientific">Allofournierella massiliensis</name>
    <dbReference type="NCBI Taxonomy" id="1650663"/>
    <lineage>
        <taxon>Bacteria</taxon>
        <taxon>Bacillati</taxon>
        <taxon>Bacillota</taxon>
        <taxon>Clostridia</taxon>
        <taxon>Eubacteriales</taxon>
        <taxon>Oscillospiraceae</taxon>
        <taxon>Allofournierella</taxon>
    </lineage>
</organism>
<feature type="domain" description="NfeD-like C-terminal" evidence="6">
    <location>
        <begin position="90"/>
        <end position="146"/>
    </location>
</feature>
<evidence type="ECO:0000313" key="8">
    <source>
        <dbReference type="Proteomes" id="UP000295184"/>
    </source>
</evidence>
<protein>
    <submittedName>
        <fullName evidence="7">Membrane protein implicated in regulation of membrane protease activity</fullName>
    </submittedName>
</protein>
<dbReference type="GO" id="GO:0006508">
    <property type="term" value="P:proteolysis"/>
    <property type="evidence" value="ECO:0007669"/>
    <property type="project" value="UniProtKB-KW"/>
</dbReference>
<sequence length="154" mass="16103">MEILISTTAAIWLWAALLAVFVVVELATANLVTIWFAVGALAALLASLATNNVLWQALVFLLVSLVALIATKPLVSRARARKPAAAVELDRNIGRTAKALEDLRPGTVGRVRLDGVDWNAVTDAPIRAGEACVVQAIGGTTLTVAPEKAPATAK</sequence>
<keyword evidence="4 5" id="KW-0472">Membrane</keyword>
<gene>
    <name evidence="7" type="ORF">EDD77_101116</name>
</gene>
<evidence type="ECO:0000259" key="6">
    <source>
        <dbReference type="Pfam" id="PF01957"/>
    </source>
</evidence>
<comment type="caution">
    <text evidence="7">The sequence shown here is derived from an EMBL/GenBank/DDBJ whole genome shotgun (WGS) entry which is preliminary data.</text>
</comment>